<evidence type="ECO:0000313" key="6">
    <source>
        <dbReference type="EMBL" id="PZS87200.1"/>
    </source>
</evidence>
<dbReference type="SUPFAM" id="SSF53850">
    <property type="entry name" value="Periplasmic binding protein-like II"/>
    <property type="match status" value="1"/>
</dbReference>
<keyword evidence="4" id="KW-0804">Transcription</keyword>
<keyword evidence="2" id="KW-0805">Transcription regulation</keyword>
<dbReference type="AlphaFoldDB" id="A0A2W6HUN7"/>
<evidence type="ECO:0000256" key="3">
    <source>
        <dbReference type="ARBA" id="ARBA00023125"/>
    </source>
</evidence>
<dbReference type="CDD" id="cd08475">
    <property type="entry name" value="PBP2_CrgA_like_6"/>
    <property type="match status" value="1"/>
</dbReference>
<dbReference type="InterPro" id="IPR036390">
    <property type="entry name" value="WH_DNA-bd_sf"/>
</dbReference>
<organism evidence="6 7">
    <name type="scientific">Stenotrophomonas maltophilia</name>
    <name type="common">Pseudomonas maltophilia</name>
    <name type="synonym">Xanthomonas maltophilia</name>
    <dbReference type="NCBI Taxonomy" id="40324"/>
    <lineage>
        <taxon>Bacteria</taxon>
        <taxon>Pseudomonadati</taxon>
        <taxon>Pseudomonadota</taxon>
        <taxon>Gammaproteobacteria</taxon>
        <taxon>Lysobacterales</taxon>
        <taxon>Lysobacteraceae</taxon>
        <taxon>Stenotrophomonas</taxon>
        <taxon>Stenotrophomonas maltophilia group</taxon>
    </lineage>
</organism>
<feature type="domain" description="HTH lysR-type" evidence="5">
    <location>
        <begin position="9"/>
        <end position="64"/>
    </location>
</feature>
<evidence type="ECO:0000313" key="7">
    <source>
        <dbReference type="Proteomes" id="UP000249614"/>
    </source>
</evidence>
<dbReference type="GO" id="GO:0003700">
    <property type="term" value="F:DNA-binding transcription factor activity"/>
    <property type="evidence" value="ECO:0007669"/>
    <property type="project" value="InterPro"/>
</dbReference>
<dbReference type="InterPro" id="IPR000847">
    <property type="entry name" value="LysR_HTH_N"/>
</dbReference>
<dbReference type="Proteomes" id="UP000249614">
    <property type="component" value="Unassembled WGS sequence"/>
</dbReference>
<dbReference type="RefSeq" id="WP_111113824.1">
    <property type="nucleotide sequence ID" value="NZ_LXXM01000237.1"/>
</dbReference>
<dbReference type="SUPFAM" id="SSF46785">
    <property type="entry name" value="Winged helix' DNA-binding domain"/>
    <property type="match status" value="1"/>
</dbReference>
<dbReference type="GO" id="GO:0003677">
    <property type="term" value="F:DNA binding"/>
    <property type="evidence" value="ECO:0007669"/>
    <property type="project" value="UniProtKB-KW"/>
</dbReference>
<protein>
    <submittedName>
        <fullName evidence="6">LysR family transcriptional regulator</fullName>
    </submittedName>
</protein>
<name>A0A2W6HUN7_STEMA</name>
<dbReference type="Pfam" id="PF00126">
    <property type="entry name" value="HTH_1"/>
    <property type="match status" value="1"/>
</dbReference>
<dbReference type="Gene3D" id="1.10.10.10">
    <property type="entry name" value="Winged helix-like DNA-binding domain superfamily/Winged helix DNA-binding domain"/>
    <property type="match status" value="1"/>
</dbReference>
<sequence length="313" mass="33360">MTTYSAARLQGISVFVQAVDAGSFTAAGLRMGLSKSAVGKSVATLERRLGTRLLDRTTRRLALTVEGAEFYQVCRRILAELDEAESHAASRRQEPAGVLRVSLPVAFGQRWVMPILVALAQRHSGLQLDVSFTDRAVDLLEENIDLAVRLGTLAESSSLSARSLGRQRSVICAAPAYLAARGVPHDIADLAGHDCITFGRQGHALPWSTPGTDGTVVRHRIQGRHRISDGEALRSALLAGLGIGEATTWLVGEELRSGELVGVISADSMQSGPIHAIWPATRDLAPKVRAAVDALVGAFLPVPPWEDSRPAAS</sequence>
<dbReference type="PANTHER" id="PTHR30537:SF5">
    <property type="entry name" value="HTH-TYPE TRANSCRIPTIONAL ACTIVATOR TTDR-RELATED"/>
    <property type="match status" value="1"/>
</dbReference>
<dbReference type="Pfam" id="PF03466">
    <property type="entry name" value="LysR_substrate"/>
    <property type="match status" value="1"/>
</dbReference>
<comment type="caution">
    <text evidence="6">The sequence shown here is derived from an EMBL/GenBank/DDBJ whole genome shotgun (WGS) entry which is preliminary data.</text>
</comment>
<gene>
    <name evidence="6" type="ORF">A7X83_01980</name>
</gene>
<evidence type="ECO:0000256" key="1">
    <source>
        <dbReference type="ARBA" id="ARBA00009437"/>
    </source>
</evidence>
<dbReference type="PROSITE" id="PS50931">
    <property type="entry name" value="HTH_LYSR"/>
    <property type="match status" value="1"/>
</dbReference>
<dbReference type="FunFam" id="1.10.10.10:FF:000001">
    <property type="entry name" value="LysR family transcriptional regulator"/>
    <property type="match status" value="1"/>
</dbReference>
<evidence type="ECO:0000256" key="4">
    <source>
        <dbReference type="ARBA" id="ARBA00023163"/>
    </source>
</evidence>
<keyword evidence="3" id="KW-0238">DNA-binding</keyword>
<dbReference type="Gene3D" id="3.40.190.290">
    <property type="match status" value="1"/>
</dbReference>
<dbReference type="InterPro" id="IPR058163">
    <property type="entry name" value="LysR-type_TF_proteobact-type"/>
</dbReference>
<dbReference type="InterPro" id="IPR036388">
    <property type="entry name" value="WH-like_DNA-bd_sf"/>
</dbReference>
<accession>A0A2W6HUN7</accession>
<reference evidence="6 7" key="1">
    <citation type="submission" date="2016-05" db="EMBL/GenBank/DDBJ databases">
        <authorList>
            <person name="Lavstsen T."/>
            <person name="Jespersen J.S."/>
        </authorList>
    </citation>
    <scope>NUCLEOTIDE SEQUENCE [LARGE SCALE GENOMIC DNA]</scope>
    <source>
        <strain evidence="6 7">SM-5815</strain>
    </source>
</reference>
<dbReference type="InterPro" id="IPR005119">
    <property type="entry name" value="LysR_subst-bd"/>
</dbReference>
<proteinExistence type="inferred from homology"/>
<evidence type="ECO:0000256" key="2">
    <source>
        <dbReference type="ARBA" id="ARBA00023015"/>
    </source>
</evidence>
<evidence type="ECO:0000259" key="5">
    <source>
        <dbReference type="PROSITE" id="PS50931"/>
    </source>
</evidence>
<dbReference type="PANTHER" id="PTHR30537">
    <property type="entry name" value="HTH-TYPE TRANSCRIPTIONAL REGULATOR"/>
    <property type="match status" value="1"/>
</dbReference>
<comment type="similarity">
    <text evidence="1">Belongs to the LysR transcriptional regulatory family.</text>
</comment>
<dbReference type="EMBL" id="LXXM01000237">
    <property type="protein sequence ID" value="PZS87200.1"/>
    <property type="molecule type" value="Genomic_DNA"/>
</dbReference>